<keyword evidence="1" id="KW-0677">Repeat</keyword>
<evidence type="ECO:0000313" key="5">
    <source>
        <dbReference type="Proteomes" id="UP001470230"/>
    </source>
</evidence>
<dbReference type="EMBL" id="JAPFFF010000005">
    <property type="protein sequence ID" value="KAK8888938.1"/>
    <property type="molecule type" value="Genomic_DNA"/>
</dbReference>
<dbReference type="Pfam" id="PF13857">
    <property type="entry name" value="Ank_5"/>
    <property type="match status" value="1"/>
</dbReference>
<reference evidence="4 5" key="1">
    <citation type="submission" date="2024-04" db="EMBL/GenBank/DDBJ databases">
        <title>Tritrichomonas musculus Genome.</title>
        <authorList>
            <person name="Alves-Ferreira E."/>
            <person name="Grigg M."/>
            <person name="Lorenzi H."/>
            <person name="Galac M."/>
        </authorList>
    </citation>
    <scope>NUCLEOTIDE SEQUENCE [LARGE SCALE GENOMIC DNA]</scope>
    <source>
        <strain evidence="4 5">EAF2021</strain>
    </source>
</reference>
<dbReference type="SUPFAM" id="SSF48403">
    <property type="entry name" value="Ankyrin repeat"/>
    <property type="match status" value="1"/>
</dbReference>
<dbReference type="Gene3D" id="1.25.40.20">
    <property type="entry name" value="Ankyrin repeat-containing domain"/>
    <property type="match status" value="1"/>
</dbReference>
<protein>
    <recommendedName>
        <fullName evidence="6">Ankyrin repeat protein</fullName>
    </recommendedName>
</protein>
<gene>
    <name evidence="4" type="ORF">M9Y10_033679</name>
</gene>
<proteinExistence type="predicted"/>
<evidence type="ECO:0000256" key="1">
    <source>
        <dbReference type="ARBA" id="ARBA00022737"/>
    </source>
</evidence>
<sequence>MKHPLFGTNFFEIIDSEDMSMIALHDRCSPLIQKPFPMNYDLAGYQQQSILPIVYCAIKDKDKPLMYFLNSCAYYPCLTPTTDIKQTYTPDGHNLLHIAVISNSIKCVQLISKYAYPSDYVNTPLNKSKNTPLHLAINQGNIIIIKTLLKYGANPFLKNASNDTPFHLALNSNIGAAKIIGNHIIDQNPALMTNFLTDKYCKNKTALTIFTMLKRNDVVELLNEFQNTVSLIPVRKNTNECTISFCNSCTKLRRCHICLQYFCPKHIDMHFHDKNNEYTTEP</sequence>
<dbReference type="Proteomes" id="UP001470230">
    <property type="component" value="Unassembled WGS sequence"/>
</dbReference>
<dbReference type="PROSITE" id="PS50297">
    <property type="entry name" value="ANK_REP_REGION"/>
    <property type="match status" value="1"/>
</dbReference>
<keyword evidence="5" id="KW-1185">Reference proteome</keyword>
<dbReference type="InterPro" id="IPR051070">
    <property type="entry name" value="NF-kappa-B_inhibitor"/>
</dbReference>
<dbReference type="InterPro" id="IPR002110">
    <property type="entry name" value="Ankyrin_rpt"/>
</dbReference>
<dbReference type="SMART" id="SM00248">
    <property type="entry name" value="ANK"/>
    <property type="match status" value="4"/>
</dbReference>
<evidence type="ECO:0008006" key="6">
    <source>
        <dbReference type="Google" id="ProtNLM"/>
    </source>
</evidence>
<dbReference type="PANTHER" id="PTHR46680">
    <property type="entry name" value="NF-KAPPA-B INHIBITOR ALPHA"/>
    <property type="match status" value="1"/>
</dbReference>
<accession>A0ABR2KCT2</accession>
<comment type="caution">
    <text evidence="4">The sequence shown here is derived from an EMBL/GenBank/DDBJ whole genome shotgun (WGS) entry which is preliminary data.</text>
</comment>
<feature type="repeat" description="ANK" evidence="3">
    <location>
        <begin position="128"/>
        <end position="160"/>
    </location>
</feature>
<evidence type="ECO:0000256" key="3">
    <source>
        <dbReference type="PROSITE-ProRule" id="PRU00023"/>
    </source>
</evidence>
<organism evidence="4 5">
    <name type="scientific">Tritrichomonas musculus</name>
    <dbReference type="NCBI Taxonomy" id="1915356"/>
    <lineage>
        <taxon>Eukaryota</taxon>
        <taxon>Metamonada</taxon>
        <taxon>Parabasalia</taxon>
        <taxon>Tritrichomonadida</taxon>
        <taxon>Tritrichomonadidae</taxon>
        <taxon>Tritrichomonas</taxon>
    </lineage>
</organism>
<name>A0ABR2KCT2_9EUKA</name>
<dbReference type="InterPro" id="IPR036770">
    <property type="entry name" value="Ankyrin_rpt-contain_sf"/>
</dbReference>
<keyword evidence="2 3" id="KW-0040">ANK repeat</keyword>
<dbReference type="PANTHER" id="PTHR46680:SF3">
    <property type="entry name" value="NF-KAPPA-B INHIBITOR CACTUS"/>
    <property type="match status" value="1"/>
</dbReference>
<evidence type="ECO:0000313" key="4">
    <source>
        <dbReference type="EMBL" id="KAK8888938.1"/>
    </source>
</evidence>
<evidence type="ECO:0000256" key="2">
    <source>
        <dbReference type="ARBA" id="ARBA00023043"/>
    </source>
</evidence>
<dbReference type="PROSITE" id="PS50088">
    <property type="entry name" value="ANK_REPEAT"/>
    <property type="match status" value="1"/>
</dbReference>